<dbReference type="Pfam" id="PF07075">
    <property type="entry name" value="NamZ_N"/>
    <property type="match status" value="1"/>
</dbReference>
<dbReference type="InterPro" id="IPR008302">
    <property type="entry name" value="NamZ"/>
</dbReference>
<dbReference type="AlphaFoldDB" id="A0A382UCU5"/>
<evidence type="ECO:0000259" key="1">
    <source>
        <dbReference type="Pfam" id="PF07075"/>
    </source>
</evidence>
<accession>A0A382UCU5</accession>
<protein>
    <recommendedName>
        <fullName evidence="1">Peptidoglycan beta-N-acetylmuramidase NamZ N-terminal domain-containing protein</fullName>
    </recommendedName>
</protein>
<gene>
    <name evidence="2" type="ORF">METZ01_LOCUS384711</name>
</gene>
<proteinExistence type="predicted"/>
<organism evidence="2">
    <name type="scientific">marine metagenome</name>
    <dbReference type="NCBI Taxonomy" id="408172"/>
    <lineage>
        <taxon>unclassified sequences</taxon>
        <taxon>metagenomes</taxon>
        <taxon>ecological metagenomes</taxon>
    </lineage>
</organism>
<dbReference type="Gene3D" id="3.40.50.12170">
    <property type="entry name" value="Uncharacterised protein PF07075, DUF1343"/>
    <property type="match status" value="1"/>
</dbReference>
<reference evidence="2" key="1">
    <citation type="submission" date="2018-05" db="EMBL/GenBank/DDBJ databases">
        <authorList>
            <person name="Lanie J.A."/>
            <person name="Ng W.-L."/>
            <person name="Kazmierczak K.M."/>
            <person name="Andrzejewski T.M."/>
            <person name="Davidsen T.M."/>
            <person name="Wayne K.J."/>
            <person name="Tettelin H."/>
            <person name="Glass J.I."/>
            <person name="Rusch D."/>
            <person name="Podicherti R."/>
            <person name="Tsui H.-C.T."/>
            <person name="Winkler M.E."/>
        </authorList>
    </citation>
    <scope>NUCLEOTIDE SEQUENCE</scope>
</reference>
<dbReference type="EMBL" id="UINC01143120">
    <property type="protein sequence ID" value="SVD31857.1"/>
    <property type="molecule type" value="Genomic_DNA"/>
</dbReference>
<dbReference type="InterPro" id="IPR048502">
    <property type="entry name" value="NamZ_N"/>
</dbReference>
<name>A0A382UCU5_9ZZZZ</name>
<feature type="non-terminal residue" evidence="2">
    <location>
        <position position="154"/>
    </location>
</feature>
<dbReference type="PANTHER" id="PTHR42915:SF1">
    <property type="entry name" value="PEPTIDOGLYCAN BETA-N-ACETYLMURAMIDASE NAMZ"/>
    <property type="match status" value="1"/>
</dbReference>
<dbReference type="GO" id="GO:0033922">
    <property type="term" value="F:peptidoglycan beta-N-acetylmuramidase activity"/>
    <property type="evidence" value="ECO:0007669"/>
    <property type="project" value="InterPro"/>
</dbReference>
<evidence type="ECO:0000313" key="2">
    <source>
        <dbReference type="EMBL" id="SVD31857.1"/>
    </source>
</evidence>
<feature type="domain" description="Peptidoglycan beta-N-acetylmuramidase NamZ N-terminal" evidence="1">
    <location>
        <begin position="3"/>
        <end position="152"/>
    </location>
</feature>
<sequence>MQATADKLHGSDLCELVALYGPEHGIRGAAQDGEHIADIADPHTGVPAYSLYGQTREPDPAMLAGIDLMLFDIQDVGARFYTYLYTMSLSMAACAKAGIPFLVLDRPNPIGGMKIAGNLLEPDFASFVGLYPIPVRYGLTIGETARLFNEEYAF</sequence>
<dbReference type="PANTHER" id="PTHR42915">
    <property type="entry name" value="HYPOTHETICAL 460 KDA PROTEIN IN FEUA-SIGW INTERGENIC REGION [PRECURSOR]"/>
    <property type="match status" value="1"/>
</dbReference>